<proteinExistence type="predicted"/>
<sequence>MRSGPVQHLFTSQSSTTGRMRQCAVPNLDLNQGRGWMIPTILQPHWPTRDDARDGWQVEKLGAQQ</sequence>
<gene>
    <name evidence="1" type="ORF">CO661_05765</name>
</gene>
<evidence type="ECO:0000313" key="2">
    <source>
        <dbReference type="Proteomes" id="UP000220353"/>
    </source>
</evidence>
<accession>A0A2A6M4I5</accession>
<protein>
    <submittedName>
        <fullName evidence="1">Uncharacterized protein</fullName>
    </submittedName>
</protein>
<dbReference type="Proteomes" id="UP000220353">
    <property type="component" value="Unassembled WGS sequence"/>
</dbReference>
<dbReference type="EMBL" id="NWTC01000003">
    <property type="protein sequence ID" value="PDT49366.1"/>
    <property type="molecule type" value="Genomic_DNA"/>
</dbReference>
<comment type="caution">
    <text evidence="1">The sequence shown here is derived from an EMBL/GenBank/DDBJ whole genome shotgun (WGS) entry which is preliminary data.</text>
</comment>
<name>A0A2A6M4I5_RHIFR</name>
<organism evidence="1 2">
    <name type="scientific">Rhizobium fredii</name>
    <name type="common">Sinorhizobium fredii</name>
    <dbReference type="NCBI Taxonomy" id="380"/>
    <lineage>
        <taxon>Bacteria</taxon>
        <taxon>Pseudomonadati</taxon>
        <taxon>Pseudomonadota</taxon>
        <taxon>Alphaproteobacteria</taxon>
        <taxon>Hyphomicrobiales</taxon>
        <taxon>Rhizobiaceae</taxon>
        <taxon>Sinorhizobium/Ensifer group</taxon>
        <taxon>Sinorhizobium</taxon>
    </lineage>
</organism>
<dbReference type="AlphaFoldDB" id="A0A2A6M4I5"/>
<evidence type="ECO:0000313" key="1">
    <source>
        <dbReference type="EMBL" id="PDT49366.1"/>
    </source>
</evidence>
<reference evidence="1 2" key="1">
    <citation type="submission" date="2017-09" db="EMBL/GenBank/DDBJ databases">
        <title>Comparative genomics of rhizobia isolated from Phaseolus vulgaris in China.</title>
        <authorList>
            <person name="Tong W."/>
        </authorList>
    </citation>
    <scope>NUCLEOTIDE SEQUENCE [LARGE SCALE GENOMIC DNA]</scope>
    <source>
        <strain evidence="1 2">PCH1</strain>
    </source>
</reference>